<organism evidence="1 2">
    <name type="scientific">Planifilum fimeticola</name>
    <dbReference type="NCBI Taxonomy" id="201975"/>
    <lineage>
        <taxon>Bacteria</taxon>
        <taxon>Bacillati</taxon>
        <taxon>Bacillota</taxon>
        <taxon>Bacilli</taxon>
        <taxon>Bacillales</taxon>
        <taxon>Thermoactinomycetaceae</taxon>
        <taxon>Planifilum</taxon>
    </lineage>
</organism>
<evidence type="ECO:0000313" key="2">
    <source>
        <dbReference type="Proteomes" id="UP000237797"/>
    </source>
</evidence>
<sequence length="66" mass="7712">MRYHEHEIIRLLVDLPEHGLKKGEIGVIVDAFDRPNEAYEVEFVDKDGKTKVQTVLLPHQFEAFHL</sequence>
<protein>
    <submittedName>
        <fullName evidence="1">Uncharacterized protein DUF4926</fullName>
    </submittedName>
</protein>
<gene>
    <name evidence="1" type="ORF">CLV97_11390</name>
</gene>
<dbReference type="AlphaFoldDB" id="A0A2T0LEG8"/>
<comment type="caution">
    <text evidence="1">The sequence shown here is derived from an EMBL/GenBank/DDBJ whole genome shotgun (WGS) entry which is preliminary data.</text>
</comment>
<evidence type="ECO:0000313" key="1">
    <source>
        <dbReference type="EMBL" id="PRX40503.1"/>
    </source>
</evidence>
<dbReference type="EMBL" id="PVNE01000013">
    <property type="protein sequence ID" value="PRX40503.1"/>
    <property type="molecule type" value="Genomic_DNA"/>
</dbReference>
<reference evidence="1 2" key="1">
    <citation type="submission" date="2018-03" db="EMBL/GenBank/DDBJ databases">
        <title>Genomic Encyclopedia of Archaeal and Bacterial Type Strains, Phase II (KMG-II): from individual species to whole genera.</title>
        <authorList>
            <person name="Goeker M."/>
        </authorList>
    </citation>
    <scope>NUCLEOTIDE SEQUENCE [LARGE SCALE GENOMIC DNA]</scope>
    <source>
        <strain evidence="1 2">DSM 44946</strain>
    </source>
</reference>
<dbReference type="OrthoDB" id="983005at2"/>
<dbReference type="Pfam" id="PF16277">
    <property type="entry name" value="DUF4926"/>
    <property type="match status" value="1"/>
</dbReference>
<proteinExistence type="predicted"/>
<dbReference type="Proteomes" id="UP000237797">
    <property type="component" value="Unassembled WGS sequence"/>
</dbReference>
<dbReference type="RefSeq" id="WP_106345314.1">
    <property type="nucleotide sequence ID" value="NZ_PVNE01000013.1"/>
</dbReference>
<keyword evidence="2" id="KW-1185">Reference proteome</keyword>
<dbReference type="InterPro" id="IPR032568">
    <property type="entry name" value="DUF4926"/>
</dbReference>
<name>A0A2T0LEG8_9BACL</name>
<accession>A0A2T0LEG8</accession>